<gene>
    <name evidence="1" type="ordered locus">MS0270</name>
</gene>
<name>Q65VY3_MANSM</name>
<proteinExistence type="predicted"/>
<reference evidence="1 2" key="1">
    <citation type="journal article" date="2004" name="Nat. Biotechnol.">
        <title>The genome sequence of the capnophilic rumen bacterium Mannheimia succiniciproducens.</title>
        <authorList>
            <person name="Hong S.H."/>
            <person name="Kim J.S."/>
            <person name="Lee S.Y."/>
            <person name="In Y.H."/>
            <person name="Choi S.S."/>
            <person name="Rih J.-K."/>
            <person name="Kim C.H."/>
            <person name="Jeong H."/>
            <person name="Hur C.G."/>
            <person name="Kim J.J."/>
        </authorList>
    </citation>
    <scope>NUCLEOTIDE SEQUENCE [LARGE SCALE GENOMIC DNA]</scope>
    <source>
        <strain evidence="2">KCTC 0769BP / MBEL55E</strain>
    </source>
</reference>
<organism evidence="1 2">
    <name type="scientific">Mannheimia succiniciproducens (strain KCTC 0769BP / MBEL55E)</name>
    <dbReference type="NCBI Taxonomy" id="221988"/>
    <lineage>
        <taxon>Bacteria</taxon>
        <taxon>Pseudomonadati</taxon>
        <taxon>Pseudomonadota</taxon>
        <taxon>Gammaproteobacteria</taxon>
        <taxon>Pasteurellales</taxon>
        <taxon>Pasteurellaceae</taxon>
        <taxon>Basfia</taxon>
    </lineage>
</organism>
<dbReference type="EMBL" id="AE016827">
    <property type="protein sequence ID" value="AAU36877.1"/>
    <property type="molecule type" value="Genomic_DNA"/>
</dbReference>
<keyword evidence="2" id="KW-1185">Reference proteome</keyword>
<evidence type="ECO:0000313" key="1">
    <source>
        <dbReference type="EMBL" id="AAU36877.1"/>
    </source>
</evidence>
<sequence length="34" mass="4005">MLVRLGLYRIFQVYKIKKSATNRGFSVISELIFI</sequence>
<protein>
    <submittedName>
        <fullName evidence="1">Uncharacterized protein</fullName>
    </submittedName>
</protein>
<dbReference type="Proteomes" id="UP000000607">
    <property type="component" value="Chromosome"/>
</dbReference>
<evidence type="ECO:0000313" key="2">
    <source>
        <dbReference type="Proteomes" id="UP000000607"/>
    </source>
</evidence>
<accession>Q65VY3</accession>
<dbReference type="AlphaFoldDB" id="Q65VY3"/>
<dbReference type="KEGG" id="msu:MS0270"/>
<dbReference type="HOGENOM" id="CLU_3374507_0_0_6"/>